<dbReference type="AlphaFoldDB" id="A0A9J6BXS0"/>
<dbReference type="SUPFAM" id="SSF46458">
    <property type="entry name" value="Globin-like"/>
    <property type="match status" value="1"/>
</dbReference>
<protein>
    <recommendedName>
        <fullName evidence="7">Globin domain-containing protein</fullName>
    </recommendedName>
</protein>
<dbReference type="OrthoDB" id="436496at2759"/>
<proteinExistence type="inferred from homology"/>
<dbReference type="InterPro" id="IPR044399">
    <property type="entry name" value="Mb-like_M"/>
</dbReference>
<accession>A0A9J6BXS0</accession>
<evidence type="ECO:0000259" key="7">
    <source>
        <dbReference type="PROSITE" id="PS01033"/>
    </source>
</evidence>
<feature type="domain" description="Globin" evidence="7">
    <location>
        <begin position="23"/>
        <end position="171"/>
    </location>
</feature>
<reference evidence="8" key="1">
    <citation type="submission" date="2021-03" db="EMBL/GenBank/DDBJ databases">
        <title>Chromosome level genome of the anhydrobiotic midge Polypedilum vanderplanki.</title>
        <authorList>
            <person name="Yoshida Y."/>
            <person name="Kikawada T."/>
            <person name="Gusev O."/>
        </authorList>
    </citation>
    <scope>NUCLEOTIDE SEQUENCE</scope>
    <source>
        <strain evidence="8">NIAS01</strain>
        <tissue evidence="8">Whole body or cell culture</tissue>
    </source>
</reference>
<dbReference type="GO" id="GO:0005344">
    <property type="term" value="F:oxygen carrier activity"/>
    <property type="evidence" value="ECO:0007669"/>
    <property type="project" value="UniProtKB-KW"/>
</dbReference>
<dbReference type="GO" id="GO:0019825">
    <property type="term" value="F:oxygen binding"/>
    <property type="evidence" value="ECO:0007669"/>
    <property type="project" value="InterPro"/>
</dbReference>
<evidence type="ECO:0000256" key="5">
    <source>
        <dbReference type="ARBA" id="ARBA00023004"/>
    </source>
</evidence>
<dbReference type="PANTHER" id="PTHR47217:SF1">
    <property type="entry name" value="GLOBIN-LIKE PROTEIN"/>
    <property type="match status" value="1"/>
</dbReference>
<evidence type="ECO:0000256" key="1">
    <source>
        <dbReference type="ARBA" id="ARBA00022448"/>
    </source>
</evidence>
<keyword evidence="3 6" id="KW-0561">Oxygen transport</keyword>
<dbReference type="CDD" id="cd01040">
    <property type="entry name" value="Mb-like"/>
    <property type="match status" value="1"/>
</dbReference>
<keyword evidence="2 6" id="KW-0349">Heme</keyword>
<keyword evidence="1 6" id="KW-0813">Transport</keyword>
<evidence type="ECO:0000256" key="2">
    <source>
        <dbReference type="ARBA" id="ARBA00022617"/>
    </source>
</evidence>
<dbReference type="InterPro" id="IPR012292">
    <property type="entry name" value="Globin/Proto"/>
</dbReference>
<evidence type="ECO:0000256" key="6">
    <source>
        <dbReference type="RuleBase" id="RU000356"/>
    </source>
</evidence>
<dbReference type="PANTHER" id="PTHR47217">
    <property type="entry name" value="GLOBIN-LIKE PROTEIN"/>
    <property type="match status" value="1"/>
</dbReference>
<dbReference type="EMBL" id="JADBJN010000002">
    <property type="protein sequence ID" value="KAG5674761.1"/>
    <property type="molecule type" value="Genomic_DNA"/>
</dbReference>
<keyword evidence="9" id="KW-1185">Reference proteome</keyword>
<gene>
    <name evidence="8" type="ORF">PVAND_004711</name>
</gene>
<name>A0A9J6BXS0_POLVA</name>
<keyword evidence="4" id="KW-0479">Metal-binding</keyword>
<comment type="similarity">
    <text evidence="6">Belongs to the globin family.</text>
</comment>
<dbReference type="GO" id="GO:0046872">
    <property type="term" value="F:metal ion binding"/>
    <property type="evidence" value="ECO:0007669"/>
    <property type="project" value="UniProtKB-KW"/>
</dbReference>
<evidence type="ECO:0000256" key="4">
    <source>
        <dbReference type="ARBA" id="ARBA00022723"/>
    </source>
</evidence>
<keyword evidence="5" id="KW-0408">Iron</keyword>
<dbReference type="InterPro" id="IPR000971">
    <property type="entry name" value="Globin"/>
</dbReference>
<dbReference type="Pfam" id="PF00042">
    <property type="entry name" value="Globin"/>
    <property type="match status" value="1"/>
</dbReference>
<dbReference type="PROSITE" id="PS01033">
    <property type="entry name" value="GLOBIN"/>
    <property type="match status" value="1"/>
</dbReference>
<organism evidence="8 9">
    <name type="scientific">Polypedilum vanderplanki</name>
    <name type="common">Sleeping chironomid midge</name>
    <dbReference type="NCBI Taxonomy" id="319348"/>
    <lineage>
        <taxon>Eukaryota</taxon>
        <taxon>Metazoa</taxon>
        <taxon>Ecdysozoa</taxon>
        <taxon>Arthropoda</taxon>
        <taxon>Hexapoda</taxon>
        <taxon>Insecta</taxon>
        <taxon>Pterygota</taxon>
        <taxon>Neoptera</taxon>
        <taxon>Endopterygota</taxon>
        <taxon>Diptera</taxon>
        <taxon>Nematocera</taxon>
        <taxon>Chironomoidea</taxon>
        <taxon>Chironomidae</taxon>
        <taxon>Chironominae</taxon>
        <taxon>Polypedilum</taxon>
        <taxon>Polypedilum</taxon>
    </lineage>
</organism>
<sequence>MGNVVKRAYDHENDHYLKPELTNLSVYEIEILVKSWKIVSSRFRESAEIIFYTFLEKYPHNQQVFEAFRNTPLLMLRGTPGFSPNACRIMNVFNNVIDSIENDPEMNGVKKIVFEVGKTHAKRNIKKRAYIELGIVILEVLTDICKLDNDGILAWNKLLDNIFHFLFEAIDGEGNCHFS</sequence>
<evidence type="ECO:0000313" key="9">
    <source>
        <dbReference type="Proteomes" id="UP001107558"/>
    </source>
</evidence>
<comment type="caution">
    <text evidence="8">The sequence shown here is derived from an EMBL/GenBank/DDBJ whole genome shotgun (WGS) entry which is preliminary data.</text>
</comment>
<dbReference type="InterPro" id="IPR009050">
    <property type="entry name" value="Globin-like_sf"/>
</dbReference>
<evidence type="ECO:0000256" key="3">
    <source>
        <dbReference type="ARBA" id="ARBA00022621"/>
    </source>
</evidence>
<evidence type="ECO:0000313" key="8">
    <source>
        <dbReference type="EMBL" id="KAG5674761.1"/>
    </source>
</evidence>
<dbReference type="GO" id="GO:0020037">
    <property type="term" value="F:heme binding"/>
    <property type="evidence" value="ECO:0007669"/>
    <property type="project" value="InterPro"/>
</dbReference>
<dbReference type="Proteomes" id="UP001107558">
    <property type="component" value="Chromosome 2"/>
</dbReference>
<dbReference type="Gene3D" id="1.10.490.10">
    <property type="entry name" value="Globins"/>
    <property type="match status" value="1"/>
</dbReference>